<name>A0ABW8IDF0_9BACI</name>
<sequence length="247" mass="28631">MHSMILNELKAFGIYLEHDSVMEIELTDLLNEETCLSFLQTQMTEIKAPNLSVTASMFSKRYAYLVVSSTLYCMLEFNCVLNFPVNACTLSKERKLYIQEDICKWQEVKSMTREHWCENVLRHLFSSHITPILDMLKTTTRVSSAILWENVAVRINSIYKKTLAKELNPDKIERLNSDFNFLKNASGELFNLKENPIKPYLKIGEELKVTPYRRTCCMYHKLMKDPEGIGYCGNCPIKNKQTKSGND</sequence>
<gene>
    <name evidence="2" type="ORF">QYG89_16220</name>
</gene>
<dbReference type="EMBL" id="JAUIYO010000024">
    <property type="protein sequence ID" value="MFK2827169.1"/>
    <property type="molecule type" value="Genomic_DNA"/>
</dbReference>
<reference evidence="2 3" key="1">
    <citation type="submission" date="2023-07" db="EMBL/GenBank/DDBJ databases">
        <title>Bacillus lucianemedeirus sp. nov, a new species isolated from an immunobiological production facility.</title>
        <authorList>
            <person name="Costa L.V."/>
            <person name="Miranda R.V.S.L."/>
            <person name="Brandao M.L.L."/>
            <person name="Reis C.M.F."/>
            <person name="Frazao A.M."/>
            <person name="Cruz F.V."/>
            <person name="Baio P.V.P."/>
            <person name="Veras J.F.C."/>
            <person name="Ramos J.N."/>
            <person name="Vieira V."/>
        </authorList>
    </citation>
    <scope>NUCLEOTIDE SEQUENCE [LARGE SCALE GENOMIC DNA]</scope>
    <source>
        <strain evidence="2 3">B190/17</strain>
    </source>
</reference>
<dbReference type="Proteomes" id="UP001619911">
    <property type="component" value="Unassembled WGS sequence"/>
</dbReference>
<proteinExistence type="predicted"/>
<feature type="domain" description="Aerobactin siderophore biosynthesis IucA/IucC-like C-terminal" evidence="1">
    <location>
        <begin position="56"/>
        <end position="170"/>
    </location>
</feature>
<evidence type="ECO:0000313" key="2">
    <source>
        <dbReference type="EMBL" id="MFK2827169.1"/>
    </source>
</evidence>
<evidence type="ECO:0000259" key="1">
    <source>
        <dbReference type="Pfam" id="PF06276"/>
    </source>
</evidence>
<accession>A0ABW8IDF0</accession>
<organism evidence="2 3">
    <name type="scientific">Bacillus lumedeiriae</name>
    <dbReference type="NCBI Taxonomy" id="3058829"/>
    <lineage>
        <taxon>Bacteria</taxon>
        <taxon>Bacillati</taxon>
        <taxon>Bacillota</taxon>
        <taxon>Bacilli</taxon>
        <taxon>Bacillales</taxon>
        <taxon>Bacillaceae</taxon>
        <taxon>Bacillus</taxon>
    </lineage>
</organism>
<dbReference type="RefSeq" id="WP_404319186.1">
    <property type="nucleotide sequence ID" value="NZ_JAUIYO010000024.1"/>
</dbReference>
<keyword evidence="3" id="KW-1185">Reference proteome</keyword>
<evidence type="ECO:0000313" key="3">
    <source>
        <dbReference type="Proteomes" id="UP001619911"/>
    </source>
</evidence>
<comment type="caution">
    <text evidence="2">The sequence shown here is derived from an EMBL/GenBank/DDBJ whole genome shotgun (WGS) entry which is preliminary data.</text>
</comment>
<protein>
    <submittedName>
        <fullName evidence="2">IucA/IucC family C-terminal-domain containing protein</fullName>
    </submittedName>
</protein>
<dbReference type="Pfam" id="PF06276">
    <property type="entry name" value="FhuF"/>
    <property type="match status" value="1"/>
</dbReference>
<dbReference type="InterPro" id="IPR022770">
    <property type="entry name" value="IucA/IucC-like_C"/>
</dbReference>